<keyword evidence="7" id="KW-1185">Reference proteome</keyword>
<dbReference type="Proteomes" id="UP000813463">
    <property type="component" value="Chromosome 3"/>
</dbReference>
<feature type="signal peptide" evidence="6">
    <location>
        <begin position="1"/>
        <end position="30"/>
    </location>
</feature>
<dbReference type="InterPro" id="IPR010264">
    <property type="entry name" value="Self-incomp_S1"/>
</dbReference>
<evidence type="ECO:0000256" key="6">
    <source>
        <dbReference type="RuleBase" id="RU367044"/>
    </source>
</evidence>
<keyword evidence="5 6" id="KW-0732">Signal</keyword>
<keyword evidence="3 6" id="KW-0713">Self-incompatibility</keyword>
<evidence type="ECO:0000313" key="7">
    <source>
        <dbReference type="Proteomes" id="UP000813463"/>
    </source>
</evidence>
<evidence type="ECO:0000256" key="4">
    <source>
        <dbReference type="ARBA" id="ARBA00022525"/>
    </source>
</evidence>
<reference evidence="8" key="2">
    <citation type="submission" date="2025-08" db="UniProtKB">
        <authorList>
            <consortium name="RefSeq"/>
        </authorList>
    </citation>
    <scope>IDENTIFICATION</scope>
    <source>
        <tissue evidence="8">Leaf</tissue>
    </source>
</reference>
<proteinExistence type="inferred from homology"/>
<dbReference type="Pfam" id="PF05938">
    <property type="entry name" value="Self-incomp_S1"/>
    <property type="match status" value="1"/>
</dbReference>
<reference evidence="7" key="1">
    <citation type="journal article" date="2021" name="Nat. Commun.">
        <title>Genomic analyses provide insights into spinach domestication and the genetic basis of agronomic traits.</title>
        <authorList>
            <person name="Cai X."/>
            <person name="Sun X."/>
            <person name="Xu C."/>
            <person name="Sun H."/>
            <person name="Wang X."/>
            <person name="Ge C."/>
            <person name="Zhang Z."/>
            <person name="Wang Q."/>
            <person name="Fei Z."/>
            <person name="Jiao C."/>
            <person name="Wang Q."/>
        </authorList>
    </citation>
    <scope>NUCLEOTIDE SEQUENCE [LARGE SCALE GENOMIC DNA]</scope>
    <source>
        <strain evidence="7">cv. Varoflay</strain>
    </source>
</reference>
<dbReference type="GeneID" id="130468992"/>
<dbReference type="RefSeq" id="XP_056694010.1">
    <property type="nucleotide sequence ID" value="XM_056838032.1"/>
</dbReference>
<accession>A0ABM3REH6</accession>
<protein>
    <recommendedName>
        <fullName evidence="6">S-protein homolog</fullName>
    </recommendedName>
</protein>
<dbReference type="PANTHER" id="PTHR31232:SF156">
    <property type="entry name" value="PLANT SELF-INCOMPATIBILITY PROTEIN S1 FAMILY-RELATED"/>
    <property type="match status" value="1"/>
</dbReference>
<dbReference type="PANTHER" id="PTHR31232">
    <property type="match status" value="1"/>
</dbReference>
<evidence type="ECO:0000256" key="3">
    <source>
        <dbReference type="ARBA" id="ARBA00022471"/>
    </source>
</evidence>
<evidence type="ECO:0000256" key="5">
    <source>
        <dbReference type="ARBA" id="ARBA00022729"/>
    </source>
</evidence>
<comment type="similarity">
    <text evidence="2 6">Belongs to the plant self-incompatibility (S1) protein family.</text>
</comment>
<sequence>MSTYNVNSLLSIAIVVCVLVLSDESRVVKCDPVISVDVVNELPNNESLTIHCKEEGREDDLGIQTLGVGQKFSWSFRVNRFWEVQYRCYMHWSKGQEVAARDGGGDAAGAARKTVGFGDMTGRWWRCGRIKD</sequence>
<feature type="chain" id="PRO_5044957869" description="S-protein homolog" evidence="6">
    <location>
        <begin position="31"/>
        <end position="132"/>
    </location>
</feature>
<evidence type="ECO:0000256" key="2">
    <source>
        <dbReference type="ARBA" id="ARBA00005581"/>
    </source>
</evidence>
<evidence type="ECO:0000313" key="8">
    <source>
        <dbReference type="RefSeq" id="XP_056694010.1"/>
    </source>
</evidence>
<evidence type="ECO:0000256" key="1">
    <source>
        <dbReference type="ARBA" id="ARBA00004613"/>
    </source>
</evidence>
<organism evidence="7 8">
    <name type="scientific">Spinacia oleracea</name>
    <name type="common">Spinach</name>
    <dbReference type="NCBI Taxonomy" id="3562"/>
    <lineage>
        <taxon>Eukaryota</taxon>
        <taxon>Viridiplantae</taxon>
        <taxon>Streptophyta</taxon>
        <taxon>Embryophyta</taxon>
        <taxon>Tracheophyta</taxon>
        <taxon>Spermatophyta</taxon>
        <taxon>Magnoliopsida</taxon>
        <taxon>eudicotyledons</taxon>
        <taxon>Gunneridae</taxon>
        <taxon>Pentapetalae</taxon>
        <taxon>Caryophyllales</taxon>
        <taxon>Chenopodiaceae</taxon>
        <taxon>Chenopodioideae</taxon>
        <taxon>Anserineae</taxon>
        <taxon>Spinacia</taxon>
    </lineage>
</organism>
<name>A0ABM3REH6_SPIOL</name>
<comment type="subcellular location">
    <subcellularLocation>
        <location evidence="1 6">Secreted</location>
    </subcellularLocation>
</comment>
<gene>
    <name evidence="8" type="primary">LOC130468992</name>
</gene>
<keyword evidence="4 6" id="KW-0964">Secreted</keyword>